<keyword evidence="14 21" id="KW-0067">ATP-binding</keyword>
<sequence>MKPGKTGLPRIIHASHYSWLGLKAAWRHEAAFRQELVMAVVLIPLSFVLGQSAAQIGLMVMSVLLVLMMELINSAVEAVVDRFGGEQHQLSGRAKDIGSAAVAIAILNLVIVWAVILIMNFV</sequence>
<keyword evidence="19" id="KW-0594">Phospholipid biosynthesis</keyword>
<evidence type="ECO:0000256" key="3">
    <source>
        <dbReference type="ARBA" id="ARBA00005967"/>
    </source>
</evidence>
<evidence type="ECO:0000256" key="13">
    <source>
        <dbReference type="ARBA" id="ARBA00022777"/>
    </source>
</evidence>
<evidence type="ECO:0000256" key="6">
    <source>
        <dbReference type="ARBA" id="ARBA00022475"/>
    </source>
</evidence>
<dbReference type="EMBL" id="BAABFU010000001">
    <property type="protein sequence ID" value="GAA4344136.1"/>
    <property type="molecule type" value="Genomic_DNA"/>
</dbReference>
<comment type="function">
    <text evidence="21">Catalyzes the ATP-dependent phosphorylation of sn-l,2-diacylglycerol (DAG) to phosphatidic acid. Involved in the recycling of diacylglycerol produced as a by-product during membrane-derived oligosaccharide (MDO) biosynthesis.</text>
</comment>
<dbReference type="CDD" id="cd14264">
    <property type="entry name" value="DAGK_IM"/>
    <property type="match status" value="1"/>
</dbReference>
<evidence type="ECO:0000256" key="15">
    <source>
        <dbReference type="ARBA" id="ARBA00022842"/>
    </source>
</evidence>
<dbReference type="InterPro" id="IPR033718">
    <property type="entry name" value="DAGK_prok"/>
</dbReference>
<keyword evidence="17 21" id="KW-0443">Lipid metabolism</keyword>
<evidence type="ECO:0000256" key="11">
    <source>
        <dbReference type="ARBA" id="ARBA00022723"/>
    </source>
</evidence>
<keyword evidence="6" id="KW-1003">Cell membrane</keyword>
<dbReference type="Gene3D" id="1.10.287.3610">
    <property type="match status" value="1"/>
</dbReference>
<keyword evidence="7" id="KW-0444">Lipid biosynthesis</keyword>
<evidence type="ECO:0000256" key="4">
    <source>
        <dbReference type="ARBA" id="ARBA00012133"/>
    </source>
</evidence>
<keyword evidence="23" id="KW-1185">Reference proteome</keyword>
<proteinExistence type="inferred from homology"/>
<evidence type="ECO:0000256" key="20">
    <source>
        <dbReference type="ARBA" id="ARBA00023264"/>
    </source>
</evidence>
<evidence type="ECO:0000256" key="12">
    <source>
        <dbReference type="ARBA" id="ARBA00022741"/>
    </source>
</evidence>
<feature type="transmembrane region" description="Helical" evidence="21">
    <location>
        <begin position="36"/>
        <end position="54"/>
    </location>
</feature>
<organism evidence="22 23">
    <name type="scientific">Kangiella taiwanensis</name>
    <dbReference type="NCBI Taxonomy" id="1079179"/>
    <lineage>
        <taxon>Bacteria</taxon>
        <taxon>Pseudomonadati</taxon>
        <taxon>Pseudomonadota</taxon>
        <taxon>Gammaproteobacteria</taxon>
        <taxon>Kangiellales</taxon>
        <taxon>Kangiellaceae</taxon>
        <taxon>Kangiella</taxon>
    </lineage>
</organism>
<keyword evidence="20 21" id="KW-1208">Phospholipid metabolism</keyword>
<dbReference type="PANTHER" id="PTHR34299">
    <property type="entry name" value="DIACYLGLYCEROL KINASE"/>
    <property type="match status" value="1"/>
</dbReference>
<evidence type="ECO:0000256" key="21">
    <source>
        <dbReference type="RuleBase" id="RU363065"/>
    </source>
</evidence>
<dbReference type="PANTHER" id="PTHR34299:SF1">
    <property type="entry name" value="DIACYLGLYCEROL KINASE"/>
    <property type="match status" value="1"/>
</dbReference>
<dbReference type="RefSeq" id="WP_223577341.1">
    <property type="nucleotide sequence ID" value="NZ_BAABFU010000001.1"/>
</dbReference>
<comment type="similarity">
    <text evidence="3 21">Belongs to the bacterial diacylglycerol kinase family.</text>
</comment>
<gene>
    <name evidence="22" type="ORF">GCM10023150_03240</name>
</gene>
<evidence type="ECO:0000256" key="1">
    <source>
        <dbReference type="ARBA" id="ARBA00001946"/>
    </source>
</evidence>
<evidence type="ECO:0000256" key="14">
    <source>
        <dbReference type="ARBA" id="ARBA00022840"/>
    </source>
</evidence>
<evidence type="ECO:0000256" key="8">
    <source>
        <dbReference type="ARBA" id="ARBA00022519"/>
    </source>
</evidence>
<evidence type="ECO:0000256" key="2">
    <source>
        <dbReference type="ARBA" id="ARBA00004429"/>
    </source>
</evidence>
<protein>
    <recommendedName>
        <fullName evidence="5 21">Diacylglycerol kinase</fullName>
        <ecNumber evidence="4 21">2.7.1.107</ecNumber>
    </recommendedName>
</protein>
<keyword evidence="12 21" id="KW-0547">Nucleotide-binding</keyword>
<keyword evidence="15" id="KW-0460">Magnesium</keyword>
<evidence type="ECO:0000256" key="16">
    <source>
        <dbReference type="ARBA" id="ARBA00022989"/>
    </source>
</evidence>
<evidence type="ECO:0000256" key="17">
    <source>
        <dbReference type="ARBA" id="ARBA00023098"/>
    </source>
</evidence>
<dbReference type="PROSITE" id="PS01069">
    <property type="entry name" value="DAGK_PROKAR"/>
    <property type="match status" value="1"/>
</dbReference>
<keyword evidence="18 21" id="KW-0472">Membrane</keyword>
<keyword evidence="10 21" id="KW-0812">Transmembrane</keyword>
<reference evidence="23" key="1">
    <citation type="journal article" date="2019" name="Int. J. Syst. Evol. Microbiol.">
        <title>The Global Catalogue of Microorganisms (GCM) 10K type strain sequencing project: providing services to taxonomists for standard genome sequencing and annotation.</title>
        <authorList>
            <consortium name="The Broad Institute Genomics Platform"/>
            <consortium name="The Broad Institute Genome Sequencing Center for Infectious Disease"/>
            <person name="Wu L."/>
            <person name="Ma J."/>
        </authorList>
    </citation>
    <scope>NUCLEOTIDE SEQUENCE [LARGE SCALE GENOMIC DNA]</scope>
    <source>
        <strain evidence="23">JCM 17727</strain>
    </source>
</reference>
<evidence type="ECO:0000256" key="7">
    <source>
        <dbReference type="ARBA" id="ARBA00022516"/>
    </source>
</evidence>
<evidence type="ECO:0000256" key="5">
    <source>
        <dbReference type="ARBA" id="ARBA00017575"/>
    </source>
</evidence>
<evidence type="ECO:0000256" key="9">
    <source>
        <dbReference type="ARBA" id="ARBA00022679"/>
    </source>
</evidence>
<keyword evidence="8 21" id="KW-0997">Cell inner membrane</keyword>
<dbReference type="GO" id="GO:0016301">
    <property type="term" value="F:kinase activity"/>
    <property type="evidence" value="ECO:0007669"/>
    <property type="project" value="UniProtKB-KW"/>
</dbReference>
<dbReference type="EC" id="2.7.1.107" evidence="4 21"/>
<dbReference type="InterPro" id="IPR000829">
    <property type="entry name" value="DAGK"/>
</dbReference>
<evidence type="ECO:0000256" key="18">
    <source>
        <dbReference type="ARBA" id="ARBA00023136"/>
    </source>
</evidence>
<evidence type="ECO:0000313" key="23">
    <source>
        <dbReference type="Proteomes" id="UP001501294"/>
    </source>
</evidence>
<accession>A0ABP8HTG2</accession>
<keyword evidence="16 21" id="KW-1133">Transmembrane helix</keyword>
<comment type="catalytic activity">
    <reaction evidence="21">
        <text>a 1,2-diacyl-sn-glycerol + ATP = a 1,2-diacyl-sn-glycero-3-phosphate + ADP + H(+)</text>
        <dbReference type="Rhea" id="RHEA:10272"/>
        <dbReference type="ChEBI" id="CHEBI:15378"/>
        <dbReference type="ChEBI" id="CHEBI:17815"/>
        <dbReference type="ChEBI" id="CHEBI:30616"/>
        <dbReference type="ChEBI" id="CHEBI:58608"/>
        <dbReference type="ChEBI" id="CHEBI:456216"/>
        <dbReference type="EC" id="2.7.1.107"/>
    </reaction>
</comment>
<feature type="transmembrane region" description="Helical" evidence="21">
    <location>
        <begin position="100"/>
        <end position="121"/>
    </location>
</feature>
<keyword evidence="9 21" id="KW-0808">Transferase</keyword>
<evidence type="ECO:0000256" key="10">
    <source>
        <dbReference type="ARBA" id="ARBA00022692"/>
    </source>
</evidence>
<evidence type="ECO:0000256" key="19">
    <source>
        <dbReference type="ARBA" id="ARBA00023209"/>
    </source>
</evidence>
<dbReference type="Proteomes" id="UP001501294">
    <property type="component" value="Unassembled WGS sequence"/>
</dbReference>
<comment type="subcellular location">
    <subcellularLocation>
        <location evidence="2 21">Cell inner membrane</location>
        <topology evidence="2 21">Multi-pass membrane protein</topology>
    </subcellularLocation>
</comment>
<comment type="caution">
    <text evidence="21">Lacks conserved residue(s) required for the propagation of feature annotation.</text>
</comment>
<comment type="cofactor">
    <cofactor evidence="1">
        <name>Mg(2+)</name>
        <dbReference type="ChEBI" id="CHEBI:18420"/>
    </cofactor>
</comment>
<evidence type="ECO:0000313" key="22">
    <source>
        <dbReference type="EMBL" id="GAA4344136.1"/>
    </source>
</evidence>
<dbReference type="InterPro" id="IPR036945">
    <property type="entry name" value="DAGK_sf"/>
</dbReference>
<keyword evidence="11" id="KW-0479">Metal-binding</keyword>
<name>A0ABP8HTG2_9GAMM</name>
<dbReference type="Pfam" id="PF01219">
    <property type="entry name" value="DAGK_prokar"/>
    <property type="match status" value="1"/>
</dbReference>
<keyword evidence="13 21" id="KW-0418">Kinase</keyword>
<comment type="caution">
    <text evidence="22">The sequence shown here is derived from an EMBL/GenBank/DDBJ whole genome shotgun (WGS) entry which is preliminary data.</text>
</comment>